<dbReference type="GO" id="GO:0019148">
    <property type="term" value="F:D-cysteine desulfhydrase activity"/>
    <property type="evidence" value="ECO:0007669"/>
    <property type="project" value="TreeGrafter"/>
</dbReference>
<evidence type="ECO:0000313" key="7">
    <source>
        <dbReference type="EMBL" id="OFE44877.1"/>
    </source>
</evidence>
<evidence type="ECO:0000256" key="5">
    <source>
        <dbReference type="PIRSR" id="PIRSR006278-2"/>
    </source>
</evidence>
<dbReference type="EMBL" id="MKQS01000001">
    <property type="protein sequence ID" value="OFE44877.1"/>
    <property type="molecule type" value="Genomic_DNA"/>
</dbReference>
<dbReference type="Gene3D" id="3.40.50.1100">
    <property type="match status" value="2"/>
</dbReference>
<evidence type="ECO:0000256" key="2">
    <source>
        <dbReference type="ARBA" id="ARBA00008639"/>
    </source>
</evidence>
<dbReference type="InterPro" id="IPR027278">
    <property type="entry name" value="ACCD_DCysDesulf"/>
</dbReference>
<comment type="cofactor">
    <cofactor evidence="1">
        <name>pyridoxal 5'-phosphate</name>
        <dbReference type="ChEBI" id="CHEBI:597326"/>
    </cofactor>
</comment>
<accession>A0A1E8E5I1</accession>
<evidence type="ECO:0000256" key="3">
    <source>
        <dbReference type="ARBA" id="ARBA00022898"/>
    </source>
</evidence>
<evidence type="ECO:0000256" key="4">
    <source>
        <dbReference type="PIRSR" id="PIRSR006278-1"/>
    </source>
</evidence>
<dbReference type="PIRSF" id="PIRSF006278">
    <property type="entry name" value="ACCD_DCysDesulf"/>
    <property type="match status" value="1"/>
</dbReference>
<dbReference type="SUPFAM" id="SSF53686">
    <property type="entry name" value="Tryptophan synthase beta subunit-like PLP-dependent enzymes"/>
    <property type="match status" value="1"/>
</dbReference>
<dbReference type="STRING" id="202956.BJN41_01870"/>
<dbReference type="Pfam" id="PF00291">
    <property type="entry name" value="PALP"/>
    <property type="match status" value="1"/>
</dbReference>
<gene>
    <name evidence="7" type="ORF">BJN41_01870</name>
</gene>
<comment type="caution">
    <text evidence="7">The sequence shown here is derived from an EMBL/GenBank/DDBJ whole genome shotgun (WGS) entry which is preliminary data.</text>
</comment>
<evidence type="ECO:0000256" key="1">
    <source>
        <dbReference type="ARBA" id="ARBA00001933"/>
    </source>
</evidence>
<reference evidence="7 8" key="1">
    <citation type="submission" date="2016-10" db="EMBL/GenBank/DDBJ databases">
        <title>Genome of airborne Acinetobacter sp. 5-2Ac02 in the hospital environment: Species near to Acinetobacter towneri.</title>
        <authorList>
            <person name="Barbosa B."/>
            <person name="Fernandez-Garcia L."/>
            <person name="Gato E."/>
            <person name="Leao R."/>
            <person name="Albano R."/>
            <person name="Fernandez B."/>
            <person name="Fernandez-Cuenca F."/>
            <person name="Marques E."/>
            <person name="Tomas M."/>
        </authorList>
    </citation>
    <scope>NUCLEOTIDE SEQUENCE [LARGE SCALE GENOMIC DNA]</scope>
    <source>
        <strain evidence="7 8">5-2Ac02</strain>
    </source>
</reference>
<name>A0A1E8E5I1_9GAMM</name>
<dbReference type="PANTHER" id="PTHR43780:SF2">
    <property type="entry name" value="1-AMINOCYCLOPROPANE-1-CARBOXYLATE DEAMINASE-RELATED"/>
    <property type="match status" value="1"/>
</dbReference>
<dbReference type="InterPro" id="IPR001926">
    <property type="entry name" value="TrpB-like_PALP"/>
</dbReference>
<feature type="active site" description="Nucleophile" evidence="4">
    <location>
        <position position="64"/>
    </location>
</feature>
<comment type="similarity">
    <text evidence="2">Belongs to the ACC deaminase/D-cysteine desulfhydrase family.</text>
</comment>
<evidence type="ECO:0000259" key="6">
    <source>
        <dbReference type="Pfam" id="PF00291"/>
    </source>
</evidence>
<evidence type="ECO:0000313" key="8">
    <source>
        <dbReference type="Proteomes" id="UP000186931"/>
    </source>
</evidence>
<dbReference type="PANTHER" id="PTHR43780">
    <property type="entry name" value="1-AMINOCYCLOPROPANE-1-CARBOXYLATE DEAMINASE-RELATED"/>
    <property type="match status" value="1"/>
</dbReference>
<dbReference type="AlphaFoldDB" id="A0A1E8E5I1"/>
<organism evidence="7 8">
    <name type="scientific">Acinetobacter towneri</name>
    <dbReference type="NCBI Taxonomy" id="202956"/>
    <lineage>
        <taxon>Bacteria</taxon>
        <taxon>Pseudomonadati</taxon>
        <taxon>Pseudomonadota</taxon>
        <taxon>Gammaproteobacteria</taxon>
        <taxon>Moraxellales</taxon>
        <taxon>Moraxellaceae</taxon>
        <taxon>Acinetobacter</taxon>
    </lineage>
</organism>
<dbReference type="Proteomes" id="UP000186931">
    <property type="component" value="Unassembled WGS sequence"/>
</dbReference>
<sequence>MFNTIAQEIPLQRIDFYGRELWIKRLDLVHPHISGNKFYKLKYNFLAAQAQGYQHVLTFGGAYSNHIAATAFAAQLFGWKSTAIIRGEELAERPYNSTLALAHEMGMQFRFVSREMYRQKNHPEFLQFLQHEYPDAYILPEGGTNAFAIQGCQEILNADDLHQFNLICCAVGTGGTLTGLIEASHPNQQILGFSALKGDFLTQELQQLTSKKNWQITDEFCCGGYAKTTPELLAFIRAFEKEHAIPLEQIYTGKMLFGLSHMIQRGEFNTGEHILIIHSGGLQGRHIAPA</sequence>
<protein>
    <submittedName>
        <fullName evidence="7">1-aminocyclopropane-1-carboxylate deaminase</fullName>
    </submittedName>
</protein>
<dbReference type="InterPro" id="IPR036052">
    <property type="entry name" value="TrpB-like_PALP_sf"/>
</dbReference>
<feature type="modified residue" description="N6-(pyridoxal phosphate)lysine" evidence="5">
    <location>
        <position position="37"/>
    </location>
</feature>
<keyword evidence="3 5" id="KW-0663">Pyridoxal phosphate</keyword>
<dbReference type="eggNOG" id="COG2515">
    <property type="taxonomic scope" value="Bacteria"/>
</dbReference>
<dbReference type="RefSeq" id="WP_070152635.1">
    <property type="nucleotide sequence ID" value="NZ_MKQS01000001.1"/>
</dbReference>
<proteinExistence type="inferred from homology"/>
<feature type="domain" description="Tryptophan synthase beta chain-like PALP" evidence="6">
    <location>
        <begin position="10"/>
        <end position="280"/>
    </location>
</feature>